<comment type="subcellular location">
    <subcellularLocation>
        <location evidence="1">Nucleus</location>
    </subcellularLocation>
</comment>
<reference evidence="4 5" key="1">
    <citation type="journal article" date="2014" name="BMC Genomics">
        <title>Comparative genome sequencing reveals chemotype-specific gene clusters in the toxigenic black mold Stachybotrys.</title>
        <authorList>
            <person name="Semeiks J."/>
            <person name="Borek D."/>
            <person name="Otwinowski Z."/>
            <person name="Grishin N.V."/>
        </authorList>
    </citation>
    <scope>NUCLEOTIDE SEQUENCE [LARGE SCALE GENOMIC DNA]</scope>
    <source>
        <strain evidence="5">CBS 109288 / IBT 7711</strain>
    </source>
</reference>
<dbReference type="PANTHER" id="PTHR46457">
    <property type="entry name" value="DNA REPAIR PROTEIN RAD51 HOMOLOG 4"/>
    <property type="match status" value="1"/>
</dbReference>
<feature type="region of interest" description="Disordered" evidence="3">
    <location>
        <begin position="263"/>
        <end position="320"/>
    </location>
</feature>
<dbReference type="Gene3D" id="3.40.50.300">
    <property type="entry name" value="P-loop containing nucleotide triphosphate hydrolases"/>
    <property type="match status" value="1"/>
</dbReference>
<organism evidence="4 5">
    <name type="scientific">Stachybotrys chartarum (strain CBS 109288 / IBT 7711)</name>
    <name type="common">Toxic black mold</name>
    <name type="synonym">Stilbospora chartarum</name>
    <dbReference type="NCBI Taxonomy" id="1280523"/>
    <lineage>
        <taxon>Eukaryota</taxon>
        <taxon>Fungi</taxon>
        <taxon>Dikarya</taxon>
        <taxon>Ascomycota</taxon>
        <taxon>Pezizomycotina</taxon>
        <taxon>Sordariomycetes</taxon>
        <taxon>Hypocreomycetidae</taxon>
        <taxon>Hypocreales</taxon>
        <taxon>Stachybotryaceae</taxon>
        <taxon>Stachybotrys</taxon>
    </lineage>
</organism>
<protein>
    <recommendedName>
        <fullName evidence="6">DNA recombination and repair protein Rad51-like C-terminal domain-containing protein</fullName>
    </recommendedName>
</protein>
<name>A0A084ATW3_STACB</name>
<dbReference type="AlphaFoldDB" id="A0A084ATW3"/>
<dbReference type="GO" id="GO:0005815">
    <property type="term" value="C:microtubule organizing center"/>
    <property type="evidence" value="ECO:0007669"/>
    <property type="project" value="TreeGrafter"/>
</dbReference>
<evidence type="ECO:0000313" key="5">
    <source>
        <dbReference type="Proteomes" id="UP000028045"/>
    </source>
</evidence>
<evidence type="ECO:0000256" key="2">
    <source>
        <dbReference type="ARBA" id="ARBA00023242"/>
    </source>
</evidence>
<dbReference type="GO" id="GO:0042148">
    <property type="term" value="P:DNA strand invasion"/>
    <property type="evidence" value="ECO:0007669"/>
    <property type="project" value="TreeGrafter"/>
</dbReference>
<evidence type="ECO:0000256" key="3">
    <source>
        <dbReference type="SAM" id="MobiDB-lite"/>
    </source>
</evidence>
<dbReference type="PANTHER" id="PTHR46457:SF1">
    <property type="entry name" value="DNA REPAIR PROTEIN RAD51 HOMOLOG 4"/>
    <property type="match status" value="1"/>
</dbReference>
<dbReference type="Proteomes" id="UP000028045">
    <property type="component" value="Unassembled WGS sequence"/>
</dbReference>
<accession>A0A084ATW3</accession>
<dbReference type="GO" id="GO:0003697">
    <property type="term" value="F:single-stranded DNA binding"/>
    <property type="evidence" value="ECO:0007669"/>
    <property type="project" value="TreeGrafter"/>
</dbReference>
<dbReference type="GO" id="GO:0033063">
    <property type="term" value="C:Rad51B-Rad51C-Rad51D-XRCC2 complex"/>
    <property type="evidence" value="ECO:0007669"/>
    <property type="project" value="TreeGrafter"/>
</dbReference>
<dbReference type="GO" id="GO:0000400">
    <property type="term" value="F:four-way junction DNA binding"/>
    <property type="evidence" value="ECO:0007669"/>
    <property type="project" value="TreeGrafter"/>
</dbReference>
<feature type="compositionally biased region" description="Low complexity" evidence="3">
    <location>
        <begin position="186"/>
        <end position="203"/>
    </location>
</feature>
<feature type="compositionally biased region" description="Pro residues" evidence="3">
    <location>
        <begin position="1"/>
        <end position="10"/>
    </location>
</feature>
<sequence length="423" mass="44974">MEPPPLPPPSQASSHFPLEPIPASVLAEAERKRRDALDELGRCSTGCAELDDHVLLGGGFERGCVVGLSAEEEDVGVLIGLQTLARALCQAPGQRALLVTPRPANMILAALRDALRAEARARRVAPDAAAGVVADCLDRTMLSCVFDLDGLWEVLAELDRAPEGPESPCSEIQDSQDEGGLSPLGTESSTEPKPSSPTKPASTLPHLLVVTHFSALLTSLFTHRDKAAAHTALQLLGSHLRYLSRHLASSPLVIIVNSTTTSSSFASENNNNNNSSNASAGDAAPTHRAPPPLEPTLRSIFNPPPLAAPGYPADPRAARRNKPSFGQVFAQLLDLHLLATRVPRAREDADADAGRGRFVTVVEVLLDEMGLWEGRLGPRRSREQRWGAVCVKDGRIVDAFDTSQMKSAGGTIRLVAGFGGPRV</sequence>
<feature type="compositionally biased region" description="Low complexity" evidence="3">
    <location>
        <begin position="263"/>
        <end position="280"/>
    </location>
</feature>
<gene>
    <name evidence="4" type="ORF">S7711_00613</name>
</gene>
<dbReference type="GO" id="GO:0007131">
    <property type="term" value="P:reciprocal meiotic recombination"/>
    <property type="evidence" value="ECO:0007669"/>
    <property type="project" value="TreeGrafter"/>
</dbReference>
<dbReference type="HOGENOM" id="CLU_029865_0_0_1"/>
<dbReference type="GO" id="GO:0008094">
    <property type="term" value="F:ATP-dependent activity, acting on DNA"/>
    <property type="evidence" value="ECO:0007669"/>
    <property type="project" value="TreeGrafter"/>
</dbReference>
<dbReference type="GO" id="GO:0000724">
    <property type="term" value="P:double-strand break repair via homologous recombination"/>
    <property type="evidence" value="ECO:0007669"/>
    <property type="project" value="TreeGrafter"/>
</dbReference>
<dbReference type="InterPro" id="IPR027417">
    <property type="entry name" value="P-loop_NTPase"/>
</dbReference>
<evidence type="ECO:0008006" key="6">
    <source>
        <dbReference type="Google" id="ProtNLM"/>
    </source>
</evidence>
<dbReference type="GO" id="GO:0000723">
    <property type="term" value="P:telomere maintenance"/>
    <property type="evidence" value="ECO:0007669"/>
    <property type="project" value="TreeGrafter"/>
</dbReference>
<keyword evidence="5" id="KW-1185">Reference proteome</keyword>
<dbReference type="GO" id="GO:0005657">
    <property type="term" value="C:replication fork"/>
    <property type="evidence" value="ECO:0007669"/>
    <property type="project" value="TreeGrafter"/>
</dbReference>
<dbReference type="EMBL" id="KL648566">
    <property type="protein sequence ID" value="KEY68742.1"/>
    <property type="molecule type" value="Genomic_DNA"/>
</dbReference>
<dbReference type="OrthoDB" id="336321at2759"/>
<feature type="region of interest" description="Disordered" evidence="3">
    <location>
        <begin position="1"/>
        <end position="20"/>
    </location>
</feature>
<evidence type="ECO:0000313" key="4">
    <source>
        <dbReference type="EMBL" id="KEY68742.1"/>
    </source>
</evidence>
<feature type="region of interest" description="Disordered" evidence="3">
    <location>
        <begin position="162"/>
        <end position="203"/>
    </location>
</feature>
<evidence type="ECO:0000256" key="1">
    <source>
        <dbReference type="ARBA" id="ARBA00004123"/>
    </source>
</evidence>
<keyword evidence="2" id="KW-0539">Nucleus</keyword>
<dbReference type="InterPro" id="IPR051988">
    <property type="entry name" value="HRR_RAD51_Paralog"/>
</dbReference>
<proteinExistence type="predicted"/>